<sequence>MTATKKVKDTELLTKVRKTTKTPIRKKEAKVNTRTKKSPNKTPFPFLKLPGEIRNSIYEYALVDPKYAIAIDGPGERLLLKRGDKHANGYSTTDAKNYTKGRPLKWALNYRLCPQFLRVCRQIHIEAAPMLYAGNHFLFLDTFAMNNFLARYQGMIHHIRRVSLFYIGSRNSISTTRSAFAKLIDAINLEALVLEIGFLRSLPRRSWYQNAFIAAENFYHVAHPWLWAIAGRKGGKSTALDLIFFPGTYPDETQETPSFARYPARSGLSWIPGWINDPDSERQFRTRLKRLMK</sequence>
<dbReference type="Proteomes" id="UP000800200">
    <property type="component" value="Unassembled WGS sequence"/>
</dbReference>
<feature type="region of interest" description="Disordered" evidence="1">
    <location>
        <begin position="15"/>
        <end position="39"/>
    </location>
</feature>
<dbReference type="Pfam" id="PF24864">
    <property type="entry name" value="DUF7730"/>
    <property type="match status" value="1"/>
</dbReference>
<protein>
    <recommendedName>
        <fullName evidence="2">DUF7730 domain-containing protein</fullName>
    </recommendedName>
</protein>
<evidence type="ECO:0000259" key="2">
    <source>
        <dbReference type="Pfam" id="PF24864"/>
    </source>
</evidence>
<evidence type="ECO:0000256" key="1">
    <source>
        <dbReference type="SAM" id="MobiDB-lite"/>
    </source>
</evidence>
<evidence type="ECO:0000313" key="4">
    <source>
        <dbReference type="Proteomes" id="UP000800200"/>
    </source>
</evidence>
<dbReference type="PANTHER" id="PTHR42085">
    <property type="entry name" value="F-BOX DOMAIN-CONTAINING PROTEIN"/>
    <property type="match status" value="1"/>
</dbReference>
<keyword evidence="4" id="KW-1185">Reference proteome</keyword>
<dbReference type="PANTHER" id="PTHR42085:SF2">
    <property type="entry name" value="F-BOX DOMAIN-CONTAINING PROTEIN"/>
    <property type="match status" value="1"/>
</dbReference>
<name>A0A6A6EG22_9PEZI</name>
<dbReference type="AlphaFoldDB" id="A0A6A6EG22"/>
<dbReference type="OrthoDB" id="5272396at2759"/>
<dbReference type="InterPro" id="IPR038883">
    <property type="entry name" value="AN11006-like"/>
</dbReference>
<reference evidence="3" key="1">
    <citation type="journal article" date="2020" name="Stud. Mycol.">
        <title>101 Dothideomycetes genomes: a test case for predicting lifestyles and emergence of pathogens.</title>
        <authorList>
            <person name="Haridas S."/>
            <person name="Albert R."/>
            <person name="Binder M."/>
            <person name="Bloem J."/>
            <person name="Labutti K."/>
            <person name="Salamov A."/>
            <person name="Andreopoulos B."/>
            <person name="Baker S."/>
            <person name="Barry K."/>
            <person name="Bills G."/>
            <person name="Bluhm B."/>
            <person name="Cannon C."/>
            <person name="Castanera R."/>
            <person name="Culley D."/>
            <person name="Daum C."/>
            <person name="Ezra D."/>
            <person name="Gonzalez J."/>
            <person name="Henrissat B."/>
            <person name="Kuo A."/>
            <person name="Liang C."/>
            <person name="Lipzen A."/>
            <person name="Lutzoni F."/>
            <person name="Magnuson J."/>
            <person name="Mondo S."/>
            <person name="Nolan M."/>
            <person name="Ohm R."/>
            <person name="Pangilinan J."/>
            <person name="Park H.-J."/>
            <person name="Ramirez L."/>
            <person name="Alfaro M."/>
            <person name="Sun H."/>
            <person name="Tritt A."/>
            <person name="Yoshinaga Y."/>
            <person name="Zwiers L.-H."/>
            <person name="Turgeon B."/>
            <person name="Goodwin S."/>
            <person name="Spatafora J."/>
            <person name="Crous P."/>
            <person name="Grigoriev I."/>
        </authorList>
    </citation>
    <scope>NUCLEOTIDE SEQUENCE</scope>
    <source>
        <strain evidence="3">CBS 207.26</strain>
    </source>
</reference>
<accession>A0A6A6EG22</accession>
<dbReference type="EMBL" id="ML994620">
    <property type="protein sequence ID" value="KAF2189499.1"/>
    <property type="molecule type" value="Genomic_DNA"/>
</dbReference>
<feature type="domain" description="DUF7730" evidence="2">
    <location>
        <begin position="46"/>
        <end position="164"/>
    </location>
</feature>
<organism evidence="3 4">
    <name type="scientific">Zopfia rhizophila CBS 207.26</name>
    <dbReference type="NCBI Taxonomy" id="1314779"/>
    <lineage>
        <taxon>Eukaryota</taxon>
        <taxon>Fungi</taxon>
        <taxon>Dikarya</taxon>
        <taxon>Ascomycota</taxon>
        <taxon>Pezizomycotina</taxon>
        <taxon>Dothideomycetes</taxon>
        <taxon>Dothideomycetes incertae sedis</taxon>
        <taxon>Zopfiaceae</taxon>
        <taxon>Zopfia</taxon>
    </lineage>
</organism>
<proteinExistence type="predicted"/>
<evidence type="ECO:0000313" key="3">
    <source>
        <dbReference type="EMBL" id="KAF2189499.1"/>
    </source>
</evidence>
<feature type="compositionally biased region" description="Basic residues" evidence="1">
    <location>
        <begin position="15"/>
        <end position="24"/>
    </location>
</feature>
<gene>
    <name evidence="3" type="ORF">K469DRAFT_747577</name>
</gene>
<dbReference type="InterPro" id="IPR056632">
    <property type="entry name" value="DUF7730"/>
</dbReference>